<accession>A0AAD7W2M2</accession>
<feature type="coiled-coil region" evidence="1">
    <location>
        <begin position="34"/>
        <end position="68"/>
    </location>
</feature>
<sequence length="575" mass="62978">MSDCVTFHTQLAYILDVLANKALEEICKVVDDGYALLRFEVSRHQKENDALKRKLQMMELRAERTESDLVQVCHALKGSGADERRFPATERVFGQQICVRRDEEPAAVDEEETPVSVVTKDEEGRPELIVIKEERPEDERRASGSQAVAEISPPGAVGSRAGGGGRPPVQETQNKAENHTEEFTEQHRTRHGVWELASVMEVLANAAVAEICKLVDDGYAVLRLEVSESRKENKVLKRKLQLMESRVGRGCAARDVSASSRPDRATGCRTSRPAARDEGHFSAAERIFGKQLLDAGLMRDGEADVTSVDEDDAPTHNVMTWDECADMEEGRTESLPVKEEAHEEEGDPRKGPAFPGQRVVDLAADGGKRSPTADAQTRPAKHTEELTEQHRTRHGVWECAGVEEGRTESLLIKEERLEEDSDPQGEMNAREERVADCGAQAGEGASRPEELGEPRRSACGVWEVGGLEAVLGGGGETSGGSKARAERLGGLFSEYGTYEGPAGQSRTFFSRGRGRRLACPYGSSAESEGLLRGTEALSPLAPLDWKAEPASIASGMCPPRQHSEKTRSRTRTPWM</sequence>
<comment type="caution">
    <text evidence="3">The sequence shown here is derived from an EMBL/GenBank/DDBJ whole genome shotgun (WGS) entry which is preliminary data.</text>
</comment>
<protein>
    <submittedName>
        <fullName evidence="3">Uncharacterized protein</fullName>
    </submittedName>
</protein>
<feature type="region of interest" description="Disordered" evidence="2">
    <location>
        <begin position="550"/>
        <end position="575"/>
    </location>
</feature>
<feature type="coiled-coil region" evidence="1">
    <location>
        <begin position="219"/>
        <end position="246"/>
    </location>
</feature>
<dbReference type="EMBL" id="JAINUG010000362">
    <property type="protein sequence ID" value="KAJ8373413.1"/>
    <property type="molecule type" value="Genomic_DNA"/>
</dbReference>
<evidence type="ECO:0000256" key="1">
    <source>
        <dbReference type="SAM" id="Coils"/>
    </source>
</evidence>
<dbReference type="Proteomes" id="UP001221898">
    <property type="component" value="Unassembled WGS sequence"/>
</dbReference>
<proteinExistence type="predicted"/>
<keyword evidence="4" id="KW-1185">Reference proteome</keyword>
<evidence type="ECO:0000313" key="3">
    <source>
        <dbReference type="EMBL" id="KAJ8373413.1"/>
    </source>
</evidence>
<feature type="compositionally biased region" description="Basic and acidic residues" evidence="2">
    <location>
        <begin position="381"/>
        <end position="390"/>
    </location>
</feature>
<name>A0AAD7W2M2_9TELE</name>
<reference evidence="3" key="1">
    <citation type="journal article" date="2023" name="Science">
        <title>Genome structures resolve the early diversification of teleost fishes.</title>
        <authorList>
            <person name="Parey E."/>
            <person name="Louis A."/>
            <person name="Montfort J."/>
            <person name="Bouchez O."/>
            <person name="Roques C."/>
            <person name="Iampietro C."/>
            <person name="Lluch J."/>
            <person name="Castinel A."/>
            <person name="Donnadieu C."/>
            <person name="Desvignes T."/>
            <person name="Floi Bucao C."/>
            <person name="Jouanno E."/>
            <person name="Wen M."/>
            <person name="Mejri S."/>
            <person name="Dirks R."/>
            <person name="Jansen H."/>
            <person name="Henkel C."/>
            <person name="Chen W.J."/>
            <person name="Zahm M."/>
            <person name="Cabau C."/>
            <person name="Klopp C."/>
            <person name="Thompson A.W."/>
            <person name="Robinson-Rechavi M."/>
            <person name="Braasch I."/>
            <person name="Lecointre G."/>
            <person name="Bobe J."/>
            <person name="Postlethwait J.H."/>
            <person name="Berthelot C."/>
            <person name="Roest Crollius H."/>
            <person name="Guiguen Y."/>
        </authorList>
    </citation>
    <scope>NUCLEOTIDE SEQUENCE</scope>
    <source>
        <strain evidence="3">NC1722</strain>
    </source>
</reference>
<feature type="compositionally biased region" description="Basic and acidic residues" evidence="2">
    <location>
        <begin position="330"/>
        <end position="341"/>
    </location>
</feature>
<feature type="region of interest" description="Disordered" evidence="2">
    <location>
        <begin position="254"/>
        <end position="276"/>
    </location>
</feature>
<organism evidence="3 4">
    <name type="scientific">Aldrovandia affinis</name>
    <dbReference type="NCBI Taxonomy" id="143900"/>
    <lineage>
        <taxon>Eukaryota</taxon>
        <taxon>Metazoa</taxon>
        <taxon>Chordata</taxon>
        <taxon>Craniata</taxon>
        <taxon>Vertebrata</taxon>
        <taxon>Euteleostomi</taxon>
        <taxon>Actinopterygii</taxon>
        <taxon>Neopterygii</taxon>
        <taxon>Teleostei</taxon>
        <taxon>Notacanthiformes</taxon>
        <taxon>Halosauridae</taxon>
        <taxon>Aldrovandia</taxon>
    </lineage>
</organism>
<gene>
    <name evidence="3" type="ORF">AAFF_G00265400</name>
</gene>
<feature type="compositionally biased region" description="Basic and acidic residues" evidence="2">
    <location>
        <begin position="174"/>
        <end position="187"/>
    </location>
</feature>
<feature type="region of interest" description="Disordered" evidence="2">
    <location>
        <begin position="330"/>
        <end position="392"/>
    </location>
</feature>
<dbReference type="AlphaFoldDB" id="A0AAD7W2M2"/>
<keyword evidence="1" id="KW-0175">Coiled coil</keyword>
<evidence type="ECO:0000313" key="4">
    <source>
        <dbReference type="Proteomes" id="UP001221898"/>
    </source>
</evidence>
<feature type="region of interest" description="Disordered" evidence="2">
    <location>
        <begin position="134"/>
        <end position="189"/>
    </location>
</feature>
<evidence type="ECO:0000256" key="2">
    <source>
        <dbReference type="SAM" id="MobiDB-lite"/>
    </source>
</evidence>